<dbReference type="Gene3D" id="1.25.40.10">
    <property type="entry name" value="Tetratricopeptide repeat domain"/>
    <property type="match status" value="1"/>
</dbReference>
<keyword evidence="1" id="KW-0677">Repeat</keyword>
<reference evidence="5 6" key="1">
    <citation type="submission" date="2009-11" db="EMBL/GenBank/DDBJ databases">
        <title>Annotation of Allomyces macrogynus ATCC 38327.</title>
        <authorList>
            <consortium name="The Broad Institute Genome Sequencing Platform"/>
            <person name="Russ C."/>
            <person name="Cuomo C."/>
            <person name="Burger G."/>
            <person name="Gray M.W."/>
            <person name="Holland P.W.H."/>
            <person name="King N."/>
            <person name="Lang F.B.F."/>
            <person name="Roger A.J."/>
            <person name="Ruiz-Trillo I."/>
            <person name="Young S.K."/>
            <person name="Zeng Q."/>
            <person name="Gargeya S."/>
            <person name="Fitzgerald M."/>
            <person name="Haas B."/>
            <person name="Abouelleil A."/>
            <person name="Alvarado L."/>
            <person name="Arachchi H.M."/>
            <person name="Berlin A."/>
            <person name="Chapman S.B."/>
            <person name="Gearin G."/>
            <person name="Goldberg J."/>
            <person name="Griggs A."/>
            <person name="Gujja S."/>
            <person name="Hansen M."/>
            <person name="Heiman D."/>
            <person name="Howarth C."/>
            <person name="Larimer J."/>
            <person name="Lui A."/>
            <person name="MacDonald P.J.P."/>
            <person name="McCowen C."/>
            <person name="Montmayeur A."/>
            <person name="Murphy C."/>
            <person name="Neiman D."/>
            <person name="Pearson M."/>
            <person name="Priest M."/>
            <person name="Roberts A."/>
            <person name="Saif S."/>
            <person name="Shea T."/>
            <person name="Sisk P."/>
            <person name="Stolte C."/>
            <person name="Sykes S."/>
            <person name="Wortman J."/>
            <person name="Nusbaum C."/>
            <person name="Birren B."/>
        </authorList>
    </citation>
    <scope>NUCLEOTIDE SEQUENCE [LARGE SCALE GENOMIC DNA]</scope>
    <source>
        <strain evidence="5 6">ATCC 38327</strain>
    </source>
</reference>
<dbReference type="SUPFAM" id="SSF48452">
    <property type="entry name" value="TPR-like"/>
    <property type="match status" value="1"/>
</dbReference>
<feature type="repeat" description="TPR" evidence="3">
    <location>
        <begin position="205"/>
        <end position="238"/>
    </location>
</feature>
<evidence type="ECO:0000313" key="5">
    <source>
        <dbReference type="EMBL" id="KNE66606.1"/>
    </source>
</evidence>
<dbReference type="GO" id="GO:0006493">
    <property type="term" value="P:protein O-linked glycosylation"/>
    <property type="evidence" value="ECO:0007669"/>
    <property type="project" value="TreeGrafter"/>
</dbReference>
<protein>
    <submittedName>
        <fullName evidence="5">Uncharacterized protein</fullName>
    </submittedName>
</protein>
<feature type="compositionally biased region" description="Basic and acidic residues" evidence="4">
    <location>
        <begin position="13"/>
        <end position="29"/>
    </location>
</feature>
<feature type="compositionally biased region" description="Low complexity" evidence="4">
    <location>
        <begin position="68"/>
        <end position="89"/>
    </location>
</feature>
<keyword evidence="2 3" id="KW-0802">TPR repeat</keyword>
<organism evidence="5 6">
    <name type="scientific">Allomyces macrogynus (strain ATCC 38327)</name>
    <name type="common">Allomyces javanicus var. macrogynus</name>
    <dbReference type="NCBI Taxonomy" id="578462"/>
    <lineage>
        <taxon>Eukaryota</taxon>
        <taxon>Fungi</taxon>
        <taxon>Fungi incertae sedis</taxon>
        <taxon>Blastocladiomycota</taxon>
        <taxon>Blastocladiomycetes</taxon>
        <taxon>Blastocladiales</taxon>
        <taxon>Blastocladiaceae</taxon>
        <taxon>Allomyces</taxon>
    </lineage>
</organism>
<evidence type="ECO:0000256" key="4">
    <source>
        <dbReference type="SAM" id="MobiDB-lite"/>
    </source>
</evidence>
<dbReference type="PANTHER" id="PTHR44998">
    <property type="match status" value="1"/>
</dbReference>
<evidence type="ECO:0000256" key="3">
    <source>
        <dbReference type="PROSITE-ProRule" id="PRU00339"/>
    </source>
</evidence>
<dbReference type="STRING" id="578462.A0A0L0SVV4"/>
<evidence type="ECO:0000256" key="2">
    <source>
        <dbReference type="ARBA" id="ARBA00022803"/>
    </source>
</evidence>
<dbReference type="InterPro" id="IPR019734">
    <property type="entry name" value="TPR_rpt"/>
</dbReference>
<sequence>MSADDADLGRVSPAHEPRAATPPADRDADANAAAATTGASAALAVPALHIDTSDACLHPPTAPESPHRTSATTTASASATPLASPARRPTFTHAPNLPPDWCSPRSRRRSATPSAYAAAAGCAVARAPGVCRFPRSPRRLLLLAHAKYNEADYAAALSVLQTLYLLVPAHIPTLLLLGCTCFSLGQLPLSIFYNQLILALNPQFAEAYSNLGTTYRALGDDFQAEHCYRAAVELRPEYWDGARNLVSILCAKGKWDEALRVYERAEVTLAKSDAAAALWPPERRRDLHYAKANIRLAMGNVDLARVELVVALRCVGLDPEALVAEFVKWTTAPGPSSPPLPTSVGAPATTTYKSLRRTITETILLPILLERDPAEEAMHNETDLGKPADPAVDAEAERARREQALVDLRLANKRDMMRMSVDAIVFPAVAAQVGRALAAWVPGFKRVFPTTLLQSLVGGVAVVVAKDVIGLRYRYLKLSAARRKRVVNYIE</sequence>
<dbReference type="PROSITE" id="PS50293">
    <property type="entry name" value="TPR_REGION"/>
    <property type="match status" value="1"/>
</dbReference>
<dbReference type="SMART" id="SM00028">
    <property type="entry name" value="TPR"/>
    <property type="match status" value="4"/>
</dbReference>
<keyword evidence="6" id="KW-1185">Reference proteome</keyword>
<dbReference type="Pfam" id="PF13176">
    <property type="entry name" value="TPR_7"/>
    <property type="match status" value="1"/>
</dbReference>
<dbReference type="Proteomes" id="UP000054350">
    <property type="component" value="Unassembled WGS sequence"/>
</dbReference>
<feature type="region of interest" description="Disordered" evidence="4">
    <location>
        <begin position="1"/>
        <end position="33"/>
    </location>
</feature>
<dbReference type="EMBL" id="GG745350">
    <property type="protein sequence ID" value="KNE66606.1"/>
    <property type="molecule type" value="Genomic_DNA"/>
</dbReference>
<evidence type="ECO:0000256" key="1">
    <source>
        <dbReference type="ARBA" id="ARBA00022737"/>
    </source>
</evidence>
<dbReference type="GO" id="GO:0016757">
    <property type="term" value="F:glycosyltransferase activity"/>
    <property type="evidence" value="ECO:0007669"/>
    <property type="project" value="TreeGrafter"/>
</dbReference>
<gene>
    <name evidence="5" type="ORF">AMAG_11724</name>
</gene>
<dbReference type="AlphaFoldDB" id="A0A0L0SVV4"/>
<dbReference type="VEuPathDB" id="FungiDB:AMAG_11724"/>
<dbReference type="InterPro" id="IPR011990">
    <property type="entry name" value="TPR-like_helical_dom_sf"/>
</dbReference>
<reference evidence="6" key="2">
    <citation type="submission" date="2009-11" db="EMBL/GenBank/DDBJ databases">
        <title>The Genome Sequence of Allomyces macrogynus strain ATCC 38327.</title>
        <authorList>
            <consortium name="The Broad Institute Genome Sequencing Platform"/>
            <person name="Russ C."/>
            <person name="Cuomo C."/>
            <person name="Shea T."/>
            <person name="Young S.K."/>
            <person name="Zeng Q."/>
            <person name="Koehrsen M."/>
            <person name="Haas B."/>
            <person name="Borodovsky M."/>
            <person name="Guigo R."/>
            <person name="Alvarado L."/>
            <person name="Berlin A."/>
            <person name="Borenstein D."/>
            <person name="Chen Z."/>
            <person name="Engels R."/>
            <person name="Freedman E."/>
            <person name="Gellesch M."/>
            <person name="Goldberg J."/>
            <person name="Griggs A."/>
            <person name="Gujja S."/>
            <person name="Heiman D."/>
            <person name="Hepburn T."/>
            <person name="Howarth C."/>
            <person name="Jen D."/>
            <person name="Larson L."/>
            <person name="Lewis B."/>
            <person name="Mehta T."/>
            <person name="Park D."/>
            <person name="Pearson M."/>
            <person name="Roberts A."/>
            <person name="Saif S."/>
            <person name="Shenoy N."/>
            <person name="Sisk P."/>
            <person name="Stolte C."/>
            <person name="Sykes S."/>
            <person name="Walk T."/>
            <person name="White J."/>
            <person name="Yandava C."/>
            <person name="Burger G."/>
            <person name="Gray M.W."/>
            <person name="Holland P.W.H."/>
            <person name="King N."/>
            <person name="Lang F.B.F."/>
            <person name="Roger A.J."/>
            <person name="Ruiz-Trillo I."/>
            <person name="Lander E."/>
            <person name="Nusbaum C."/>
        </authorList>
    </citation>
    <scope>NUCLEOTIDE SEQUENCE [LARGE SCALE GENOMIC DNA]</scope>
    <source>
        <strain evidence="6">ATCC 38327</strain>
    </source>
</reference>
<name>A0A0L0SVV4_ALLM3</name>
<dbReference type="Pfam" id="PF07719">
    <property type="entry name" value="TPR_2"/>
    <property type="match status" value="1"/>
</dbReference>
<dbReference type="PANTHER" id="PTHR44998:SF1">
    <property type="entry name" value="UDP-N-ACETYLGLUCOSAMINE--PEPTIDE N-ACETYLGLUCOSAMINYLTRANSFERASE 110 KDA SUBUNIT"/>
    <property type="match status" value="1"/>
</dbReference>
<accession>A0A0L0SVV4</accession>
<evidence type="ECO:0000313" key="6">
    <source>
        <dbReference type="Proteomes" id="UP000054350"/>
    </source>
</evidence>
<dbReference type="eggNOG" id="KOG4626">
    <property type="taxonomic scope" value="Eukaryota"/>
</dbReference>
<dbReference type="OrthoDB" id="5817083at2759"/>
<feature type="region of interest" description="Disordered" evidence="4">
    <location>
        <begin position="55"/>
        <end position="108"/>
    </location>
</feature>
<dbReference type="PROSITE" id="PS50005">
    <property type="entry name" value="TPR"/>
    <property type="match status" value="1"/>
</dbReference>
<proteinExistence type="predicted"/>
<dbReference type="InterPro" id="IPR013105">
    <property type="entry name" value="TPR_2"/>
</dbReference>